<accession>A0ACC2DPZ9</accession>
<reference evidence="2" key="1">
    <citation type="journal article" date="2024" name="Proc. Natl. Acad. Sci. U.S.A.">
        <title>Extraordinary preservation of gene collinearity over three hundred million years revealed in homosporous lycophytes.</title>
        <authorList>
            <person name="Li C."/>
            <person name="Wickell D."/>
            <person name="Kuo L.Y."/>
            <person name="Chen X."/>
            <person name="Nie B."/>
            <person name="Liao X."/>
            <person name="Peng D."/>
            <person name="Ji J."/>
            <person name="Jenkins J."/>
            <person name="Williams M."/>
            <person name="Shu S."/>
            <person name="Plott C."/>
            <person name="Barry K."/>
            <person name="Rajasekar S."/>
            <person name="Grimwood J."/>
            <person name="Han X."/>
            <person name="Sun S."/>
            <person name="Hou Z."/>
            <person name="He W."/>
            <person name="Dai G."/>
            <person name="Sun C."/>
            <person name="Schmutz J."/>
            <person name="Leebens-Mack J.H."/>
            <person name="Li F.W."/>
            <person name="Wang L."/>
        </authorList>
    </citation>
    <scope>NUCLEOTIDE SEQUENCE [LARGE SCALE GENOMIC DNA]</scope>
    <source>
        <strain evidence="2">cv. PW_Plant_1</strain>
    </source>
</reference>
<organism evidence="1 2">
    <name type="scientific">Diphasiastrum complanatum</name>
    <name type="common">Issler's clubmoss</name>
    <name type="synonym">Lycopodium complanatum</name>
    <dbReference type="NCBI Taxonomy" id="34168"/>
    <lineage>
        <taxon>Eukaryota</taxon>
        <taxon>Viridiplantae</taxon>
        <taxon>Streptophyta</taxon>
        <taxon>Embryophyta</taxon>
        <taxon>Tracheophyta</taxon>
        <taxon>Lycopodiopsida</taxon>
        <taxon>Lycopodiales</taxon>
        <taxon>Lycopodiaceae</taxon>
        <taxon>Lycopodioideae</taxon>
        <taxon>Diphasiastrum</taxon>
    </lineage>
</organism>
<dbReference type="EMBL" id="CM055096">
    <property type="protein sequence ID" value="KAJ7556339.1"/>
    <property type="molecule type" value="Genomic_DNA"/>
</dbReference>
<keyword evidence="2" id="KW-1185">Reference proteome</keyword>
<comment type="caution">
    <text evidence="1">The sequence shown here is derived from an EMBL/GenBank/DDBJ whole genome shotgun (WGS) entry which is preliminary data.</text>
</comment>
<protein>
    <submittedName>
        <fullName evidence="1">Uncharacterized protein</fullName>
    </submittedName>
</protein>
<dbReference type="Proteomes" id="UP001162992">
    <property type="component" value="Chromosome 5"/>
</dbReference>
<evidence type="ECO:0000313" key="2">
    <source>
        <dbReference type="Proteomes" id="UP001162992"/>
    </source>
</evidence>
<gene>
    <name evidence="1" type="ORF">O6H91_05G079000</name>
</gene>
<evidence type="ECO:0000313" key="1">
    <source>
        <dbReference type="EMBL" id="KAJ7556339.1"/>
    </source>
</evidence>
<sequence length="1194" mass="132271">MEAGNSFEPSSSTLFLGMQFFLAGFDPATEKQVVAELERNGGRKVGSYDEGCTHVIVSQLPYEDPICKIAREHGRKLLSDYWIVDCLDYGMIMDVKNVIYKPLQDLNGIHGSEALCICLTGYQGQARREIMKMVEMIGAKFTKPLIASKVTHLICYKFEGDKYNLAKRLGIKLVNQCWLEDCLKTWTLLPEENYAISGWELELANEEAKDSEEGEDTKTGVGEATPDQRSPFPIGAKSKLSGHMDNVQNFSVSHKNPVAHTSVQLIENHILMEAAEGILIQDFSPKSMQFTSPENSCKDKIKQRYDTHDELELEAQKEWRTPSEKKMHVSIFDDMKVEPLTEDVLKKQNRISKPSKDSPRANLDASGSVKKSASERTCCTAEKTKIKSHKRRSLLSEKTLMEGDNCITKVTLSVQDREEEPYHDSKTPKSSRRSKSAGRSDSHHAYDRSSLGSKEIEVNNDVEVSKSESNHVHGLLDGTRNSVPAYDAQSPAQEKEVEQLEVLNTVTRLSHACNAENTNEQVFETSLAGLDGAGTDNANKENVPLSAKVHLSSPKSKIQEGLLHTSPSKKCKSSAVKEVNVLGIVRSSKSKGKQTGKKVDLNKENSERKTAAPVSVNISQSPTNMEVRRLDFEATNLEGDSLETVCIARELLELQNAKELNSSDGQTCEKSSSNPGNSEFRKPPESTDGQETLDHCSRKRHKKGQPLMHSISNKESGLLSAAKVSPAASMIVACAPKDILKQQEDKNLGQETIDNCPRKRHKKGQPLMDSVSNNESGLLSAAKVSPAASVIVACAPKDELEQQEDKNVEKHKISKSIEPIDLTHTRQKKGKNGSRKKTANTPSHEKGKLISAVQLQKHEVSSQEAQKRCFALSGHRNEKEKFLKMIKELGGHACRNDHRWNNRVTHVVFASPLRRTEKFFAAAAAGRWILTGKYLEASRQAGRFVSEEAYEWYGAGDNDEGTISLGAPRKWRLWKEKTGCGAFYGMRVLIYGECISPPLDTLKHAIKAGGGTILASSPPYTRHLVSGVDYAIISFGIPREDQWVSEFLKHKVACVASDYLVEFICKPFSPLGRHVLYGSEAAVEIAQKRLTDAVNSSVKQDTHDCKANLKKQNQKTKSQKRIREQATGSISDPLVDIACFVCAQTDREDVMLLCGDDQGRGCGVAIHIDCCQPSLQSVPEEDWFCIACSRIEAA</sequence>
<proteinExistence type="predicted"/>
<name>A0ACC2DPZ9_DIPCM</name>